<dbReference type="RefSeq" id="WP_158424665.1">
    <property type="nucleotide sequence ID" value="NZ_JAOQJQ010000002.1"/>
</dbReference>
<sequence length="137" mass="16974">MDFGRNLYGYLDGYQEGYRQPFYMTYPVQNALLEEAEYERDSRKLQEMYPKEARRVQDAVEDICDRMEYEGSMMFDEYPDRYSVKALCRKIYKKLTEQEELQGMACEQDSLYQLIEVMMIQEIFKRRCRYRRCRRWY</sequence>
<proteinExistence type="predicted"/>
<accession>A0ABT2TI55</accession>
<name>A0ABT2TI55_9FIRM</name>
<dbReference type="EMBL" id="JAOQJQ010000002">
    <property type="protein sequence ID" value="MCU6761887.1"/>
    <property type="molecule type" value="Genomic_DNA"/>
</dbReference>
<evidence type="ECO:0000313" key="2">
    <source>
        <dbReference type="Proteomes" id="UP001652442"/>
    </source>
</evidence>
<dbReference type="Proteomes" id="UP001652442">
    <property type="component" value="Unassembled WGS sequence"/>
</dbReference>
<protein>
    <submittedName>
        <fullName evidence="1">Uncharacterized protein</fullName>
    </submittedName>
</protein>
<evidence type="ECO:0000313" key="1">
    <source>
        <dbReference type="EMBL" id="MCU6761887.1"/>
    </source>
</evidence>
<reference evidence="1 2" key="1">
    <citation type="journal article" date="2021" name="ISME Commun">
        <title>Automated analysis of genomic sequences facilitates high-throughput and comprehensive description of bacteria.</title>
        <authorList>
            <person name="Hitch T.C.A."/>
        </authorList>
    </citation>
    <scope>NUCLEOTIDE SEQUENCE [LARGE SCALE GENOMIC DNA]</scope>
    <source>
        <strain evidence="1 2">Sanger_109</strain>
    </source>
</reference>
<comment type="caution">
    <text evidence="1">The sequence shown here is derived from an EMBL/GenBank/DDBJ whole genome shotgun (WGS) entry which is preliminary data.</text>
</comment>
<organism evidence="1 2">
    <name type="scientific">Brotonthovivens ammoniilytica</name>
    <dbReference type="NCBI Taxonomy" id="2981725"/>
    <lineage>
        <taxon>Bacteria</taxon>
        <taxon>Bacillati</taxon>
        <taxon>Bacillota</taxon>
        <taxon>Clostridia</taxon>
        <taxon>Lachnospirales</taxon>
        <taxon>Lachnospiraceae</taxon>
        <taxon>Brotonthovivens</taxon>
    </lineage>
</organism>
<keyword evidence="2" id="KW-1185">Reference proteome</keyword>
<gene>
    <name evidence="1" type="ORF">OCV88_05965</name>
</gene>